<dbReference type="Gene3D" id="2.60.40.10">
    <property type="entry name" value="Immunoglobulins"/>
    <property type="match status" value="1"/>
</dbReference>
<evidence type="ECO:0000313" key="6">
    <source>
        <dbReference type="EMBL" id="OGN01014.1"/>
    </source>
</evidence>
<evidence type="ECO:0000256" key="3">
    <source>
        <dbReference type="ARBA" id="ARBA00022729"/>
    </source>
</evidence>
<comment type="caution">
    <text evidence="6">The sequence shown here is derived from an EMBL/GenBank/DDBJ whole genome shotgun (WGS) entry which is preliminary data.</text>
</comment>
<evidence type="ECO:0000313" key="7">
    <source>
        <dbReference type="Proteomes" id="UP000177117"/>
    </source>
</evidence>
<organism evidence="6 7">
    <name type="scientific">Candidatus Yanofskybacteria bacterium RIFCSPHIGHO2_01_FULL_41_53</name>
    <dbReference type="NCBI Taxonomy" id="1802663"/>
    <lineage>
        <taxon>Bacteria</taxon>
        <taxon>Candidatus Yanofskyibacteriota</taxon>
    </lineage>
</organism>
<dbReference type="PANTHER" id="PTHR23303:SF15">
    <property type="entry name" value="COLOSSIN-A"/>
    <property type="match status" value="1"/>
</dbReference>
<keyword evidence="3" id="KW-0732">Signal</keyword>
<accession>A0A1F8EJJ7</accession>
<dbReference type="EMBL" id="MGJD01000011">
    <property type="protein sequence ID" value="OGN01014.1"/>
    <property type="molecule type" value="Genomic_DNA"/>
</dbReference>
<comment type="subcellular location">
    <subcellularLocation>
        <location evidence="1">Secreted</location>
    </subcellularLocation>
</comment>
<proteinExistence type="predicted"/>
<dbReference type="InterPro" id="IPR051417">
    <property type="entry name" value="SDr/BOS_complex"/>
</dbReference>
<evidence type="ECO:0000256" key="4">
    <source>
        <dbReference type="SAM" id="MobiDB-lite"/>
    </source>
</evidence>
<evidence type="ECO:0000259" key="5">
    <source>
        <dbReference type="Pfam" id="PF17210"/>
    </source>
</evidence>
<gene>
    <name evidence="6" type="ORF">A2650_02135</name>
</gene>
<evidence type="ECO:0000256" key="2">
    <source>
        <dbReference type="ARBA" id="ARBA00022525"/>
    </source>
</evidence>
<feature type="compositionally biased region" description="Polar residues" evidence="4">
    <location>
        <begin position="485"/>
        <end position="505"/>
    </location>
</feature>
<dbReference type="InterPro" id="IPR033764">
    <property type="entry name" value="Sdr_B"/>
</dbReference>
<reference evidence="6 7" key="1">
    <citation type="journal article" date="2016" name="Nat. Commun.">
        <title>Thousands of microbial genomes shed light on interconnected biogeochemical processes in an aquifer system.</title>
        <authorList>
            <person name="Anantharaman K."/>
            <person name="Brown C.T."/>
            <person name="Hug L.A."/>
            <person name="Sharon I."/>
            <person name="Castelle C.J."/>
            <person name="Probst A.J."/>
            <person name="Thomas B.C."/>
            <person name="Singh A."/>
            <person name="Wilkins M.J."/>
            <person name="Karaoz U."/>
            <person name="Brodie E.L."/>
            <person name="Williams K.H."/>
            <person name="Hubbard S.S."/>
            <person name="Banfield J.F."/>
        </authorList>
    </citation>
    <scope>NUCLEOTIDE SEQUENCE [LARGE SCALE GENOMIC DNA]</scope>
</reference>
<dbReference type="PANTHER" id="PTHR23303">
    <property type="entry name" value="CARBOXYPEPTIDASE REGULATORY REGION-CONTAINING"/>
    <property type="match status" value="1"/>
</dbReference>
<keyword evidence="2" id="KW-0964">Secreted</keyword>
<dbReference type="GO" id="GO:0005576">
    <property type="term" value="C:extracellular region"/>
    <property type="evidence" value="ECO:0007669"/>
    <property type="project" value="UniProtKB-SubCell"/>
</dbReference>
<dbReference type="Proteomes" id="UP000177117">
    <property type="component" value="Unassembled WGS sequence"/>
</dbReference>
<dbReference type="Pfam" id="PF17210">
    <property type="entry name" value="SdrD_B"/>
    <property type="match status" value="1"/>
</dbReference>
<name>A0A1F8EJJ7_9BACT</name>
<feature type="region of interest" description="Disordered" evidence="4">
    <location>
        <begin position="485"/>
        <end position="506"/>
    </location>
</feature>
<dbReference type="AlphaFoldDB" id="A0A1F8EJJ7"/>
<protein>
    <recommendedName>
        <fullName evidence="5">SD-repeat containing protein B domain-containing protein</fullName>
    </recommendedName>
</protein>
<dbReference type="InterPro" id="IPR013783">
    <property type="entry name" value="Ig-like_fold"/>
</dbReference>
<dbReference type="SUPFAM" id="SSF117074">
    <property type="entry name" value="Hypothetical protein PA1324"/>
    <property type="match status" value="1"/>
</dbReference>
<evidence type="ECO:0000256" key="1">
    <source>
        <dbReference type="ARBA" id="ARBA00004613"/>
    </source>
</evidence>
<feature type="domain" description="SD-repeat containing protein B" evidence="5">
    <location>
        <begin position="640"/>
        <end position="717"/>
    </location>
</feature>
<sequence>MLNKTTFLYLFLATFLFFLWVILPKSAFAEIQTWPQTDWIESNVYYGQPTTQNDFEWICNRHGGTKQCPTRFSVSDQSFQIYEVAIHLEGHSHANFGQKRIRVDVCFYSTYDFTTANCNIFADVDPGDCACSSSDHIHTNNINVVPIADEIPRTAVYSESGNITTRYNQIEIITDVNDAEAYISGTMKGRKVSIVNFTTPADSGGTVNTGQSFNVLWEVAESDLQLLGAGSGIPLRFEHSNNISCLGDSGNYFEDLRTNWANTCTAISAGPAYLKLKAYGPRGSAGYGEIDSGNENFNVVGQPPGPFTLTTAGCYNGDTYDLDWTSSSGATSYEVWARPWIGGTWVKWATLPSNVLAYPAARPSQAEWYFRIDAINLTGTTSSSPGGPNYTYGGGCGGAPPVCGNNIVEFGEDCDGSDLNGQTCISLGFAGGGPPTCDAASCNFNVSTCTGPPIVTLTADPGSLSSPNTGSNLDWLAQNADPNSCTKSGAWSGTNQPTSGNQNTGPLAVGSHTYNISCTGPGGSGSDSVTINVTTAWSCTVAVNPNNGPPPLNGVDVTVTNLNMPTNSGNNFIDCDYNGTTENNEITNDWQPSSPRTYTDLCSYSSSGTYTVRVRQVKLGGSAEPDAVCTANVVVGGGAIAGYVYEDLNTTTCCGGVKDSGEPVLSGRTVTLTKQPSGPTYTTTTNASGYYEFINLVPGDYVVSHTTISGYVNTTESSKMVTVP</sequence>